<evidence type="ECO:0000256" key="6">
    <source>
        <dbReference type="SAM" id="MobiDB-lite"/>
    </source>
</evidence>
<feature type="region of interest" description="Disordered" evidence="6">
    <location>
        <begin position="1"/>
        <end position="66"/>
    </location>
</feature>
<feature type="domain" description="Vps52 coiled-coil" evidence="7">
    <location>
        <begin position="164"/>
        <end position="335"/>
    </location>
</feature>
<feature type="compositionally biased region" description="Polar residues" evidence="6">
    <location>
        <begin position="45"/>
        <end position="63"/>
    </location>
</feature>
<feature type="compositionally biased region" description="Low complexity" evidence="6">
    <location>
        <begin position="19"/>
        <end position="30"/>
    </location>
</feature>
<comment type="caution">
    <text evidence="9">The sequence shown here is derived from an EMBL/GenBank/DDBJ whole genome shotgun (WGS) entry which is preliminary data.</text>
</comment>
<comment type="subcellular location">
    <subcellularLocation>
        <location evidence="1">Golgi apparatus</location>
        <location evidence="1">trans-Golgi network</location>
    </subcellularLocation>
</comment>
<dbReference type="GO" id="GO:0019905">
    <property type="term" value="F:syntaxin binding"/>
    <property type="evidence" value="ECO:0007669"/>
    <property type="project" value="TreeGrafter"/>
</dbReference>
<dbReference type="Pfam" id="PF04129">
    <property type="entry name" value="Vps52_CC"/>
    <property type="match status" value="1"/>
</dbReference>
<evidence type="ECO:0000259" key="7">
    <source>
        <dbReference type="Pfam" id="PF04129"/>
    </source>
</evidence>
<evidence type="ECO:0000313" key="10">
    <source>
        <dbReference type="Proteomes" id="UP000319663"/>
    </source>
</evidence>
<feature type="compositionally biased region" description="Polar residues" evidence="6">
    <location>
        <begin position="113"/>
        <end position="123"/>
    </location>
</feature>
<feature type="region of interest" description="Disordered" evidence="6">
    <location>
        <begin position="100"/>
        <end position="123"/>
    </location>
</feature>
<comment type="similarity">
    <text evidence="2">Belongs to the VPS52 family.</text>
</comment>
<organism evidence="9 10">
    <name type="scientific">Monascus purpureus</name>
    <name type="common">Red mold</name>
    <name type="synonym">Monascus anka</name>
    <dbReference type="NCBI Taxonomy" id="5098"/>
    <lineage>
        <taxon>Eukaryota</taxon>
        <taxon>Fungi</taxon>
        <taxon>Dikarya</taxon>
        <taxon>Ascomycota</taxon>
        <taxon>Pezizomycotina</taxon>
        <taxon>Eurotiomycetes</taxon>
        <taxon>Eurotiomycetidae</taxon>
        <taxon>Eurotiales</taxon>
        <taxon>Aspergillaceae</taxon>
        <taxon>Monascus</taxon>
    </lineage>
</organism>
<evidence type="ECO:0000259" key="8">
    <source>
        <dbReference type="Pfam" id="PF20655"/>
    </source>
</evidence>
<keyword evidence="4" id="KW-0653">Protein transport</keyword>
<protein>
    <recommendedName>
        <fullName evidence="11">Vacuolar protein sorting-associated protein 52</fullName>
    </recommendedName>
</protein>
<evidence type="ECO:0000313" key="9">
    <source>
        <dbReference type="EMBL" id="TQB77364.1"/>
    </source>
</evidence>
<evidence type="ECO:0000256" key="4">
    <source>
        <dbReference type="ARBA" id="ARBA00022927"/>
    </source>
</evidence>
<accession>A0A507R5I9</accession>
<dbReference type="InterPro" id="IPR048319">
    <property type="entry name" value="Vps52_CC"/>
</dbReference>
<dbReference type="AlphaFoldDB" id="A0A507R5I9"/>
<evidence type="ECO:0000256" key="3">
    <source>
        <dbReference type="ARBA" id="ARBA00022448"/>
    </source>
</evidence>
<keyword evidence="3" id="KW-0813">Transport</keyword>
<feature type="domain" description="Vps52 C-terminal" evidence="8">
    <location>
        <begin position="352"/>
        <end position="633"/>
    </location>
</feature>
<sequence length="636" mass="70612">MWLDRISGHSNPLGAPLHSRASPIPRRSSSYLSPGPHSNRPGAGPQSSPLSISPTPNGSTTSLPGLVRGLHEGSVLRQSATRPRPPDVADPLEVLNRIIGGKKGETSDADVPVSTSVPESKPSQLMEDIPFEGLSLQEFVADESDWWKTSRSDVGSQSVQQFEKERDKFQELHTAITGCDDVSKSVELYLNDFQRELGAVSAEIETLQARSVQLNAMLENRRNLERLLGPAVEEISISPRAVRLIAEGPIDENWLRALNDIETRSASIESKISASTSAKAIEDVRPLLTDIKNKAVERIRDYLVSQIRSLRSPNINAQILQQQRMVRFKDLYSYLWRAHRTLAEEITQAYINTMRWYYLSNFTRYLQALERIRLWPSDRNEVLGGDPSAQRAAHIIPGSRSGAAAHDPFSLGRRVDILRTSNHAAISSYVAEEDHSFHGIEIPFRNFHLALVDNVSAEYSFMTEMFSTMSLHQISRKAIEIFDPVFSLGHGLTKQLIENSTDLLGVLICVRLNQQAAFELQRRKIPAADSYINGVNMQLWPRFQVIMDIQCESLKKVASQTGRGAMSALSLAGGDDASRSSAPHFLTQRFGQLLHGILVLSSEAGDDEPVSHSLTRLTAEFDALLTKLSRILKGNA</sequence>
<dbReference type="GO" id="GO:0015031">
    <property type="term" value="P:protein transport"/>
    <property type="evidence" value="ECO:0007669"/>
    <property type="project" value="UniProtKB-KW"/>
</dbReference>
<evidence type="ECO:0000256" key="2">
    <source>
        <dbReference type="ARBA" id="ARBA00008180"/>
    </source>
</evidence>
<dbReference type="GO" id="GO:0000938">
    <property type="term" value="C:GARP complex"/>
    <property type="evidence" value="ECO:0007669"/>
    <property type="project" value="TreeGrafter"/>
</dbReference>
<dbReference type="GO" id="GO:0042147">
    <property type="term" value="P:retrograde transport, endosome to Golgi"/>
    <property type="evidence" value="ECO:0007669"/>
    <property type="project" value="TreeGrafter"/>
</dbReference>
<evidence type="ECO:0008006" key="11">
    <source>
        <dbReference type="Google" id="ProtNLM"/>
    </source>
</evidence>
<keyword evidence="5" id="KW-0333">Golgi apparatus</keyword>
<evidence type="ECO:0000256" key="1">
    <source>
        <dbReference type="ARBA" id="ARBA00004601"/>
    </source>
</evidence>
<evidence type="ECO:0000256" key="5">
    <source>
        <dbReference type="ARBA" id="ARBA00023034"/>
    </source>
</evidence>
<dbReference type="Proteomes" id="UP000319663">
    <property type="component" value="Unassembled WGS sequence"/>
</dbReference>
<proteinExistence type="inferred from homology"/>
<dbReference type="EMBL" id="VIFY01000002">
    <property type="protein sequence ID" value="TQB77364.1"/>
    <property type="molecule type" value="Genomic_DNA"/>
</dbReference>
<dbReference type="InterPro" id="IPR048361">
    <property type="entry name" value="Vps52_C"/>
</dbReference>
<dbReference type="STRING" id="5098.A0A507R5I9"/>
<dbReference type="GO" id="GO:0005829">
    <property type="term" value="C:cytosol"/>
    <property type="evidence" value="ECO:0007669"/>
    <property type="project" value="GOC"/>
</dbReference>
<name>A0A507R5I9_MONPU</name>
<dbReference type="PANTHER" id="PTHR14190">
    <property type="entry name" value="SUPPRESSOR OF ACTIN MUTATIONS 2/VACUOLAR PROTEIN SORTING 52"/>
    <property type="match status" value="1"/>
</dbReference>
<dbReference type="GO" id="GO:0032456">
    <property type="term" value="P:endocytic recycling"/>
    <property type="evidence" value="ECO:0007669"/>
    <property type="project" value="TreeGrafter"/>
</dbReference>
<dbReference type="GO" id="GO:0006896">
    <property type="term" value="P:Golgi to vacuole transport"/>
    <property type="evidence" value="ECO:0007669"/>
    <property type="project" value="TreeGrafter"/>
</dbReference>
<gene>
    <name evidence="9" type="ORF">MPDQ_003002</name>
</gene>
<dbReference type="InterPro" id="IPR007258">
    <property type="entry name" value="Vps52"/>
</dbReference>
<dbReference type="Pfam" id="PF20655">
    <property type="entry name" value="Vps52_C"/>
    <property type="match status" value="1"/>
</dbReference>
<keyword evidence="10" id="KW-1185">Reference proteome</keyword>
<reference evidence="9 10" key="1">
    <citation type="submission" date="2019-06" db="EMBL/GenBank/DDBJ databases">
        <title>Wine fermentation using esterase from Monascus purpureus.</title>
        <authorList>
            <person name="Geng C."/>
            <person name="Zhang Y."/>
        </authorList>
    </citation>
    <scope>NUCLEOTIDE SEQUENCE [LARGE SCALE GENOMIC DNA]</scope>
    <source>
        <strain evidence="9">HQ1</strain>
    </source>
</reference>
<dbReference type="PANTHER" id="PTHR14190:SF7">
    <property type="entry name" value="VACUOLAR PROTEIN SORTING-ASSOCIATED PROTEIN 52 HOMOLOG"/>
    <property type="match status" value="1"/>
</dbReference>